<accession>A0A9E5DBE7</accession>
<evidence type="ECO:0000313" key="2">
    <source>
        <dbReference type="Proteomes" id="UP001056766"/>
    </source>
</evidence>
<reference evidence="1" key="2">
    <citation type="submission" date="2021-04" db="EMBL/GenBank/DDBJ databases">
        <authorList>
            <person name="Dong X."/>
        </authorList>
    </citation>
    <scope>NUCLEOTIDE SEQUENCE</scope>
    <source>
        <strain evidence="1">LLY</strain>
    </source>
</reference>
<gene>
    <name evidence="1" type="ORF">KDK67_03250</name>
</gene>
<name>A0A9E5DBE7_9EURY</name>
<comment type="caution">
    <text evidence="1">The sequence shown here is derived from an EMBL/GenBank/DDBJ whole genome shotgun (WGS) entry which is preliminary data.</text>
</comment>
<dbReference type="Proteomes" id="UP001056766">
    <property type="component" value="Unassembled WGS sequence"/>
</dbReference>
<proteinExistence type="predicted"/>
<sequence length="159" mass="18458">MHVAVWCDDLDIDKIRSLWVEKYGISDSDYCRLDERSTGGAIRSLTAYLVKYIEKSLCRSFDKPEWFVYNAVLWKTGRRIYSASKGVHSCMKWERESNVTNIWIRTSVVGRGGAKTINQNDEFLSLLYALRGDLRKDMPYIRNDSQSLILAPWHKWAAA</sequence>
<keyword evidence="2" id="KW-1185">Reference proteome</keyword>
<reference evidence="1" key="1">
    <citation type="journal article" date="2021" name="mSystems">
        <title>Bacteria and Archaea Synergistically Convert Glycine Betaine to Biogenic Methane in the Formosa Cold Seep of the South China Sea.</title>
        <authorList>
            <person name="Li L."/>
            <person name="Zhang W."/>
            <person name="Zhang S."/>
            <person name="Song L."/>
            <person name="Sun Q."/>
            <person name="Zhang H."/>
            <person name="Xiang H."/>
            <person name="Dong X."/>
        </authorList>
    </citation>
    <scope>NUCLEOTIDE SEQUENCE</scope>
    <source>
        <strain evidence="1">LLY</strain>
    </source>
</reference>
<protein>
    <submittedName>
        <fullName evidence="1">Uncharacterized protein</fullName>
    </submittedName>
</protein>
<dbReference type="EMBL" id="JAGSOI010000007">
    <property type="protein sequence ID" value="MCM1986034.1"/>
    <property type="molecule type" value="Genomic_DNA"/>
</dbReference>
<dbReference type="AlphaFoldDB" id="A0A9E5DBE7"/>
<evidence type="ECO:0000313" key="1">
    <source>
        <dbReference type="EMBL" id="MCM1986034.1"/>
    </source>
</evidence>
<organism evidence="1 2">
    <name type="scientific">Methanococcoides seepicolus</name>
    <dbReference type="NCBI Taxonomy" id="2828780"/>
    <lineage>
        <taxon>Archaea</taxon>
        <taxon>Methanobacteriati</taxon>
        <taxon>Methanobacteriota</taxon>
        <taxon>Stenosarchaea group</taxon>
        <taxon>Methanomicrobia</taxon>
        <taxon>Methanosarcinales</taxon>
        <taxon>Methanosarcinaceae</taxon>
        <taxon>Methanococcoides</taxon>
    </lineage>
</organism>